<proteinExistence type="predicted"/>
<dbReference type="RefSeq" id="WP_088552678.1">
    <property type="nucleotide sequence ID" value="NZ_BDGJ01000005.1"/>
</dbReference>
<name>A0A1Z5HNJ6_9FIRM</name>
<comment type="subcellular location">
    <subcellularLocation>
        <location evidence="1">Cell membrane</location>
        <topology evidence="1">Multi-pass membrane protein</topology>
    </subcellularLocation>
</comment>
<dbReference type="Pfam" id="PF17202">
    <property type="entry name" value="sCache_3_3"/>
    <property type="match status" value="1"/>
</dbReference>
<keyword evidence="3 7" id="KW-0812">Transmembrane</keyword>
<dbReference type="Gene3D" id="1.10.10.10">
    <property type="entry name" value="Winged helix-like DNA-binding domain superfamily/Winged helix DNA-binding domain"/>
    <property type="match status" value="1"/>
</dbReference>
<dbReference type="CDD" id="cd06225">
    <property type="entry name" value="HAMP"/>
    <property type="match status" value="1"/>
</dbReference>
<dbReference type="OrthoDB" id="9814363at2"/>
<dbReference type="AlphaFoldDB" id="A0A1Z5HNJ6"/>
<evidence type="ECO:0000259" key="8">
    <source>
        <dbReference type="PROSITE" id="PS50885"/>
    </source>
</evidence>
<reference evidence="10" key="1">
    <citation type="journal article" date="2017" name="Appl. Environ. Microbiol.">
        <title>Genomic analysis of Calderihabitans maritimus KKC1, a thermophilic hydrogenogenic carboxydotrophic bacterium isolated from marine sediment.</title>
        <authorList>
            <person name="Omae K."/>
            <person name="Yoneda Y."/>
            <person name="Fukuyama Y."/>
            <person name="Yoshida T."/>
            <person name="Sako Y."/>
        </authorList>
    </citation>
    <scope>NUCLEOTIDE SEQUENCE [LARGE SCALE GENOMIC DNA]</scope>
    <source>
        <strain evidence="10">KKC1</strain>
    </source>
</reference>
<dbReference type="SUPFAM" id="SSF46785">
    <property type="entry name" value="Winged helix' DNA-binding domain"/>
    <property type="match status" value="1"/>
</dbReference>
<dbReference type="InterPro" id="IPR003660">
    <property type="entry name" value="HAMP_dom"/>
</dbReference>
<dbReference type="InterPro" id="IPR033463">
    <property type="entry name" value="sCache_3"/>
</dbReference>
<keyword evidence="10" id="KW-1185">Reference proteome</keyword>
<gene>
    <name evidence="9" type="ORF">KKC1_02460</name>
</gene>
<dbReference type="GO" id="GO:0005886">
    <property type="term" value="C:plasma membrane"/>
    <property type="evidence" value="ECO:0007669"/>
    <property type="project" value="UniProtKB-SubCell"/>
</dbReference>
<evidence type="ECO:0000256" key="5">
    <source>
        <dbReference type="ARBA" id="ARBA00023136"/>
    </source>
</evidence>
<dbReference type="Proteomes" id="UP000197032">
    <property type="component" value="Unassembled WGS sequence"/>
</dbReference>
<dbReference type="PROSITE" id="PS50885">
    <property type="entry name" value="HAMP"/>
    <property type="match status" value="1"/>
</dbReference>
<evidence type="ECO:0000313" key="10">
    <source>
        <dbReference type="Proteomes" id="UP000197032"/>
    </source>
</evidence>
<dbReference type="InterPro" id="IPR051271">
    <property type="entry name" value="2C-system_Tx_regulators"/>
</dbReference>
<dbReference type="InterPro" id="IPR048714">
    <property type="entry name" value="DpiA-like_HTH"/>
</dbReference>
<dbReference type="InterPro" id="IPR036390">
    <property type="entry name" value="WH_DNA-bd_sf"/>
</dbReference>
<dbReference type="Gene3D" id="6.10.340.10">
    <property type="match status" value="1"/>
</dbReference>
<evidence type="ECO:0000256" key="3">
    <source>
        <dbReference type="ARBA" id="ARBA00022692"/>
    </source>
</evidence>
<keyword evidence="4 7" id="KW-1133">Transmembrane helix</keyword>
<evidence type="ECO:0000256" key="1">
    <source>
        <dbReference type="ARBA" id="ARBA00004651"/>
    </source>
</evidence>
<feature type="transmembrane region" description="Helical" evidence="7">
    <location>
        <begin position="6"/>
        <end position="29"/>
    </location>
</feature>
<keyword evidence="2" id="KW-1003">Cell membrane</keyword>
<dbReference type="PANTHER" id="PTHR45526">
    <property type="entry name" value="TRANSCRIPTIONAL REGULATORY PROTEIN DPIA"/>
    <property type="match status" value="1"/>
</dbReference>
<evidence type="ECO:0000256" key="4">
    <source>
        <dbReference type="ARBA" id="ARBA00022989"/>
    </source>
</evidence>
<comment type="caution">
    <text evidence="9">The sequence shown here is derived from an EMBL/GenBank/DDBJ whole genome shotgun (WGS) entry which is preliminary data.</text>
</comment>
<dbReference type="InterPro" id="IPR029151">
    <property type="entry name" value="Sensor-like_sf"/>
</dbReference>
<evidence type="ECO:0000256" key="2">
    <source>
        <dbReference type="ARBA" id="ARBA00022475"/>
    </source>
</evidence>
<feature type="transmembrane region" description="Helical" evidence="7">
    <location>
        <begin position="181"/>
        <end position="202"/>
    </location>
</feature>
<dbReference type="InterPro" id="IPR036388">
    <property type="entry name" value="WH-like_DNA-bd_sf"/>
</dbReference>
<dbReference type="SUPFAM" id="SSF158472">
    <property type="entry name" value="HAMP domain-like"/>
    <property type="match status" value="1"/>
</dbReference>
<dbReference type="Pfam" id="PF00672">
    <property type="entry name" value="HAMP"/>
    <property type="match status" value="1"/>
</dbReference>
<evidence type="ECO:0000256" key="7">
    <source>
        <dbReference type="SAM" id="Phobius"/>
    </source>
</evidence>
<dbReference type="Pfam" id="PF20714">
    <property type="entry name" value="HTH_64"/>
    <property type="match status" value="1"/>
</dbReference>
<feature type="region of interest" description="Disordered" evidence="6">
    <location>
        <begin position="266"/>
        <end position="294"/>
    </location>
</feature>
<evidence type="ECO:0000313" key="9">
    <source>
        <dbReference type="EMBL" id="GAW91084.1"/>
    </source>
</evidence>
<dbReference type="GO" id="GO:0000156">
    <property type="term" value="F:phosphorelay response regulator activity"/>
    <property type="evidence" value="ECO:0007669"/>
    <property type="project" value="TreeGrafter"/>
</dbReference>
<dbReference type="PANTHER" id="PTHR45526:SF1">
    <property type="entry name" value="TRANSCRIPTIONAL REGULATORY PROTEIN DCUR-RELATED"/>
    <property type="match status" value="1"/>
</dbReference>
<keyword evidence="5 7" id="KW-0472">Membrane</keyword>
<protein>
    <submittedName>
        <fullName evidence="9">Putative sensor with HAMP domain-containing protein</fullName>
    </submittedName>
</protein>
<dbReference type="EMBL" id="BDGJ01000005">
    <property type="protein sequence ID" value="GAW91084.1"/>
    <property type="molecule type" value="Genomic_DNA"/>
</dbReference>
<dbReference type="SUPFAM" id="SSF103190">
    <property type="entry name" value="Sensory domain-like"/>
    <property type="match status" value="1"/>
</dbReference>
<sequence>MRSLKQQLLFLVIGPLLLLSISTTFIIGIHMKDRAELAAITKAKSDLATGEAIIDLMYPGPWEVRDGVLYKGGVKINNNFIPVDFIANLTGDTVTIFLGDTRVSTTVRNKNGERAIGTKVSDIVATTVLKYGQEYLGEANVVGEYYQTAYKPIRNQQGNIIGMLYVGISKKFSNQMIRNSLITLVIISGGLTLLVALGAWYFTQQVIIGPLQKITMGTREVASGYLGNKLEIKSQNEIGELAAAFNQMVEGLQRLALQISKATGNAGNGAEGNLPDENGKKQSPGFNTEKADVEDELPKGLNEVTLRQILAFLESKDIAMSAEEVGEGVNLTRVTARRYLEYLEKNGHVEVELKYGTVGRPVKLYKKIS</sequence>
<organism evidence="9 10">
    <name type="scientific">Calderihabitans maritimus</name>
    <dbReference type="NCBI Taxonomy" id="1246530"/>
    <lineage>
        <taxon>Bacteria</taxon>
        <taxon>Bacillati</taxon>
        <taxon>Bacillota</taxon>
        <taxon>Clostridia</taxon>
        <taxon>Neomoorellales</taxon>
        <taxon>Calderihabitantaceae</taxon>
        <taxon>Calderihabitans</taxon>
    </lineage>
</organism>
<dbReference type="SMART" id="SM00304">
    <property type="entry name" value="HAMP"/>
    <property type="match status" value="1"/>
</dbReference>
<evidence type="ECO:0000256" key="6">
    <source>
        <dbReference type="SAM" id="MobiDB-lite"/>
    </source>
</evidence>
<feature type="domain" description="HAMP" evidence="8">
    <location>
        <begin position="205"/>
        <end position="257"/>
    </location>
</feature>
<accession>A0A1Z5HNJ6</accession>